<reference evidence="1 2" key="1">
    <citation type="submission" date="2016-07" db="EMBL/GenBank/DDBJ databases">
        <title>Multiple horizontal gene transfer events from other fungi enriched the ability of initially mycotrophic Trichoderma (Ascomycota) to feed on dead plant biomass.</title>
        <authorList>
            <consortium name="DOE Joint Genome Institute"/>
            <person name="Aerts A."/>
            <person name="Atanasova L."/>
            <person name="Chenthamara K."/>
            <person name="Zhang J."/>
            <person name="Grujic M."/>
            <person name="Henrissat B."/>
            <person name="Kuo A."/>
            <person name="Salamov A."/>
            <person name="Lipzen A."/>
            <person name="Labutti K."/>
            <person name="Barry K."/>
            <person name="Miao Y."/>
            <person name="Rahimi M.J."/>
            <person name="Shen Q."/>
            <person name="Grigoriev I.V."/>
            <person name="Kubicek C.P."/>
            <person name="Druzhinina I.S."/>
        </authorList>
    </citation>
    <scope>NUCLEOTIDE SEQUENCE [LARGE SCALE GENOMIC DNA]</scope>
    <source>
        <strain evidence="1 2">ATCC 18648</strain>
    </source>
</reference>
<sequence>MRVSPKQFVTTRGFFFTADRAIVPDLKKRAREACVEAGAWLASIGNLLMREVFQNRERGRYSRTENEGGIPEQRTREVFQNRERGRYSRTENEGGIPGQGTWVRSESHAEMKMCFLMMGKWERGEKESLDILEGLRLLNDRRHNGDRILQVRKEFATSSGQIYSKLLGSIQNVDWQS</sequence>
<organism evidence="1 2">
    <name type="scientific">Trichoderma longibrachiatum ATCC 18648</name>
    <dbReference type="NCBI Taxonomy" id="983965"/>
    <lineage>
        <taxon>Eukaryota</taxon>
        <taxon>Fungi</taxon>
        <taxon>Dikarya</taxon>
        <taxon>Ascomycota</taxon>
        <taxon>Pezizomycotina</taxon>
        <taxon>Sordariomycetes</taxon>
        <taxon>Hypocreomycetidae</taxon>
        <taxon>Hypocreales</taxon>
        <taxon>Hypocreaceae</taxon>
        <taxon>Trichoderma</taxon>
    </lineage>
</organism>
<evidence type="ECO:0000313" key="2">
    <source>
        <dbReference type="Proteomes" id="UP000240760"/>
    </source>
</evidence>
<dbReference type="Proteomes" id="UP000240760">
    <property type="component" value="Unassembled WGS sequence"/>
</dbReference>
<gene>
    <name evidence="1" type="ORF">M440DRAFT_132963</name>
</gene>
<proteinExistence type="predicted"/>
<protein>
    <submittedName>
        <fullName evidence="1">Uncharacterized protein</fullName>
    </submittedName>
</protein>
<accession>A0A2T4BW22</accession>
<evidence type="ECO:0000313" key="1">
    <source>
        <dbReference type="EMBL" id="PTB73509.1"/>
    </source>
</evidence>
<dbReference type="EMBL" id="KZ679138">
    <property type="protein sequence ID" value="PTB73509.1"/>
    <property type="molecule type" value="Genomic_DNA"/>
</dbReference>
<name>A0A2T4BW22_TRILO</name>
<dbReference type="AlphaFoldDB" id="A0A2T4BW22"/>
<keyword evidence="2" id="KW-1185">Reference proteome</keyword>